<feature type="transmembrane region" description="Helical" evidence="1">
    <location>
        <begin position="301"/>
        <end position="325"/>
    </location>
</feature>
<evidence type="ECO:0000313" key="3">
    <source>
        <dbReference type="Proteomes" id="UP000277212"/>
    </source>
</evidence>
<organism evidence="2 3">
    <name type="scientific">Fusarium kuroshium</name>
    <dbReference type="NCBI Taxonomy" id="2010991"/>
    <lineage>
        <taxon>Eukaryota</taxon>
        <taxon>Fungi</taxon>
        <taxon>Dikarya</taxon>
        <taxon>Ascomycota</taxon>
        <taxon>Pezizomycotina</taxon>
        <taxon>Sordariomycetes</taxon>
        <taxon>Hypocreomycetidae</taxon>
        <taxon>Hypocreales</taxon>
        <taxon>Nectriaceae</taxon>
        <taxon>Fusarium</taxon>
        <taxon>Fusarium solani species complex</taxon>
    </lineage>
</organism>
<keyword evidence="3" id="KW-1185">Reference proteome</keyword>
<dbReference type="OrthoDB" id="4582561at2759"/>
<keyword evidence="1" id="KW-0472">Membrane</keyword>
<dbReference type="STRING" id="2010991.A0A3M2RNG7"/>
<keyword evidence="1" id="KW-0812">Transmembrane</keyword>
<name>A0A3M2RNG7_9HYPO</name>
<gene>
    <name evidence="2" type="ORF">CDV36_013673</name>
</gene>
<proteinExistence type="predicted"/>
<keyword evidence="1" id="KW-1133">Transmembrane helix</keyword>
<protein>
    <submittedName>
        <fullName evidence="2">Uncharacterized protein</fullName>
    </submittedName>
</protein>
<reference evidence="2 3" key="1">
    <citation type="submission" date="2017-06" db="EMBL/GenBank/DDBJ databases">
        <title>Comparative genomic analysis of Ambrosia Fusariam Clade fungi.</title>
        <authorList>
            <person name="Stajich J.E."/>
            <person name="Carrillo J."/>
            <person name="Kijimoto T."/>
            <person name="Eskalen A."/>
            <person name="O'Donnell K."/>
            <person name="Kasson M."/>
        </authorList>
    </citation>
    <scope>NUCLEOTIDE SEQUENCE [LARGE SCALE GENOMIC DNA]</scope>
    <source>
        <strain evidence="2">UCR3666</strain>
    </source>
</reference>
<accession>A0A3M2RNG7</accession>
<feature type="transmembrane region" description="Helical" evidence="1">
    <location>
        <begin position="345"/>
        <end position="367"/>
    </location>
</feature>
<sequence>MTTGDMNDPNCSMLEQMGNYLEYVDALQSETGFNEDSLSLCKSEICTAVYGTGNPDISGIGVASGYIIEFALSVLLSLAAISLRNSKPGTSGNKWKQIIQCGLDSFFFSAAYFTLAIQLATIIVLVRKDYGISNEDLGAIEARIAQSISIVSMIPLLYPAALLEPGERNIRRDVRHNSRLLLLSVTLALSFFPFISRCIHAFGPSPIGNGPGHKVTVDNWAKVAELCFFGGFEDLRKSSIWKVLPELELTISLITYLFALWLLSGLPSTRYIPDKDATGYRGLEMLVSWRERAVGWLEDKWYLAMVPLLAIIGLTIPMVIMIFTLRDMQKDLSEDLGQTYEGDNWGFGQIVSIVLFVPVGVDMAYWWRFGSIYEL</sequence>
<evidence type="ECO:0000256" key="1">
    <source>
        <dbReference type="SAM" id="Phobius"/>
    </source>
</evidence>
<feature type="transmembrane region" description="Helical" evidence="1">
    <location>
        <begin position="249"/>
        <end position="266"/>
    </location>
</feature>
<feature type="transmembrane region" description="Helical" evidence="1">
    <location>
        <begin position="181"/>
        <end position="202"/>
    </location>
</feature>
<feature type="transmembrane region" description="Helical" evidence="1">
    <location>
        <begin position="103"/>
        <end position="124"/>
    </location>
</feature>
<feature type="transmembrane region" description="Helical" evidence="1">
    <location>
        <begin position="63"/>
        <end position="83"/>
    </location>
</feature>
<evidence type="ECO:0000313" key="2">
    <source>
        <dbReference type="EMBL" id="RMJ06732.1"/>
    </source>
</evidence>
<dbReference type="EMBL" id="NKUJ01000392">
    <property type="protein sequence ID" value="RMJ06732.1"/>
    <property type="molecule type" value="Genomic_DNA"/>
</dbReference>
<comment type="caution">
    <text evidence="2">The sequence shown here is derived from an EMBL/GenBank/DDBJ whole genome shotgun (WGS) entry which is preliminary data.</text>
</comment>
<dbReference type="AlphaFoldDB" id="A0A3M2RNG7"/>
<feature type="transmembrane region" description="Helical" evidence="1">
    <location>
        <begin position="144"/>
        <end position="161"/>
    </location>
</feature>
<dbReference type="Proteomes" id="UP000277212">
    <property type="component" value="Unassembled WGS sequence"/>
</dbReference>